<evidence type="ECO:0000313" key="5">
    <source>
        <dbReference type="Proteomes" id="UP001240643"/>
    </source>
</evidence>
<dbReference type="RefSeq" id="WP_256547699.1">
    <property type="nucleotide sequence ID" value="NZ_CP101809.1"/>
</dbReference>
<reference evidence="4" key="1">
    <citation type="submission" date="2023-07" db="EMBL/GenBank/DDBJ databases">
        <title>Genomic Encyclopedia of Type Strains, Phase IV (KMG-IV): sequencing the most valuable type-strain genomes for metagenomic binning, comparative biology and taxonomic classification.</title>
        <authorList>
            <person name="Goeker M."/>
        </authorList>
    </citation>
    <scope>NUCLEOTIDE SEQUENCE [LARGE SCALE GENOMIC DNA]</scope>
    <source>
        <strain evidence="4">DSM 21204</strain>
    </source>
</reference>
<evidence type="ECO:0000256" key="1">
    <source>
        <dbReference type="ARBA" id="ARBA00006975"/>
    </source>
</evidence>
<comment type="similarity">
    <text evidence="1 3">Belongs to the GroES chaperonin family.</text>
</comment>
<dbReference type="InterPro" id="IPR011032">
    <property type="entry name" value="GroES-like_sf"/>
</dbReference>
<dbReference type="Proteomes" id="UP001240643">
    <property type="component" value="Unassembled WGS sequence"/>
</dbReference>
<gene>
    <name evidence="4" type="ORF">J2Z62_000041</name>
</gene>
<comment type="caution">
    <text evidence="4">The sequence shown here is derived from an EMBL/GenBank/DDBJ whole genome shotgun (WGS) entry which is preliminary data.</text>
</comment>
<comment type="function">
    <text evidence="3">Together with the chaperonin GroEL, plays an essential role in assisting protein folding. The GroEL-GroES system forms a nano-cage that allows encapsulation of the non-native substrate proteins and provides a physical environment optimized to promote and accelerate protein folding. GroES binds to the apical surface of the GroEL ring, thereby capping the opening of the GroEL channel.</text>
</comment>
<proteinExistence type="inferred from homology"/>
<dbReference type="Gene3D" id="2.30.33.40">
    <property type="entry name" value="GroES chaperonin"/>
    <property type="match status" value="1"/>
</dbReference>
<comment type="subunit">
    <text evidence="3">Heptamer of 7 subunits arranged in a ring.</text>
</comment>
<accession>A0ABU0LY40</accession>
<dbReference type="CDD" id="cd00320">
    <property type="entry name" value="cpn10"/>
    <property type="match status" value="1"/>
</dbReference>
<keyword evidence="2 3" id="KW-0143">Chaperone</keyword>
<dbReference type="PRINTS" id="PR00297">
    <property type="entry name" value="CHAPERONIN10"/>
</dbReference>
<dbReference type="SUPFAM" id="SSF50129">
    <property type="entry name" value="GroES-like"/>
    <property type="match status" value="1"/>
</dbReference>
<evidence type="ECO:0000256" key="3">
    <source>
        <dbReference type="RuleBase" id="RU000535"/>
    </source>
</evidence>
<dbReference type="InterPro" id="IPR020818">
    <property type="entry name" value="Chaperonin_GroES"/>
</dbReference>
<dbReference type="EMBL" id="JAUSWO010000001">
    <property type="protein sequence ID" value="MDQ0513603.1"/>
    <property type="molecule type" value="Genomic_DNA"/>
</dbReference>
<dbReference type="InterPro" id="IPR037124">
    <property type="entry name" value="Chaperonin_GroES_sf"/>
</dbReference>
<dbReference type="SMART" id="SM00883">
    <property type="entry name" value="Cpn10"/>
    <property type="match status" value="1"/>
</dbReference>
<evidence type="ECO:0000313" key="4">
    <source>
        <dbReference type="EMBL" id="MDQ0513603.1"/>
    </source>
</evidence>
<protein>
    <recommendedName>
        <fullName evidence="3">10 kDa chaperonin</fullName>
    </recommendedName>
</protein>
<sequence length="100" mass="11421">MENLKNKTNLEIHPTDKNILLQILDTEQFFQTKLILHKDQNQQIQMGKIIATGPGLDLTKKGLTKNTVVMIKAFAGVSFQKDDQSWKIINHEDIIAIVHQ</sequence>
<evidence type="ECO:0000256" key="2">
    <source>
        <dbReference type="ARBA" id="ARBA00023186"/>
    </source>
</evidence>
<dbReference type="Pfam" id="PF00166">
    <property type="entry name" value="Cpn10"/>
    <property type="match status" value="1"/>
</dbReference>
<organism evidence="4 5">
    <name type="scientific">Mycoplasmoides fastidiosum</name>
    <dbReference type="NCBI Taxonomy" id="92758"/>
    <lineage>
        <taxon>Bacteria</taxon>
        <taxon>Bacillati</taxon>
        <taxon>Mycoplasmatota</taxon>
        <taxon>Mycoplasmoidales</taxon>
        <taxon>Mycoplasmoidaceae</taxon>
        <taxon>Mycoplasmoides</taxon>
    </lineage>
</organism>
<keyword evidence="5" id="KW-1185">Reference proteome</keyword>
<name>A0ABU0LY40_9BACT</name>